<sequence>MTIPSAGTGAARPRRRGAVTWLAATVGVLGLVAACSSGAEAPPAPSAAAPPSAPASTRTLNVVATTNVWGDIVAKVAGPDAQVRSIVSDPNVDPHSYESTPADAAAIGQADLVVLNGGGYDEWAERAVDAAGAGAKSVAAYDLRSDPAEENEHVWFDPATVSAVARQVATRLGQADPAQAQALTQRAEQFAGQVDQIARQYAAIGQARPGLRGLSSEPVPFYLERAAGIADATPEEFAEAIEAETDPPAAAVADTNAVLTNRQVNVLFFNPQTESPVTQNLQTLAGQATIPVVNVGETLPPGTDWLGWFGGLRSQIATAVGAPQ</sequence>
<comment type="similarity">
    <text evidence="5">Belongs to the bacterial solute-binding protein 9 family.</text>
</comment>
<dbReference type="InterPro" id="IPR050492">
    <property type="entry name" value="Bact_metal-bind_prot9"/>
</dbReference>
<dbReference type="PANTHER" id="PTHR42953:SF1">
    <property type="entry name" value="METAL-BINDING PROTEIN HI_0362-RELATED"/>
    <property type="match status" value="1"/>
</dbReference>
<dbReference type="Proteomes" id="UP001385809">
    <property type="component" value="Unassembled WGS sequence"/>
</dbReference>
<keyword evidence="7" id="KW-1185">Reference proteome</keyword>
<evidence type="ECO:0000256" key="3">
    <source>
        <dbReference type="ARBA" id="ARBA00022723"/>
    </source>
</evidence>
<protein>
    <submittedName>
        <fullName evidence="6">Zinc ABC transporter substrate-binding protein</fullName>
    </submittedName>
</protein>
<evidence type="ECO:0000313" key="6">
    <source>
        <dbReference type="EMBL" id="MEJ2869428.1"/>
    </source>
</evidence>
<dbReference type="SUPFAM" id="SSF53807">
    <property type="entry name" value="Helical backbone' metal receptor"/>
    <property type="match status" value="1"/>
</dbReference>
<name>A0ABU8MR63_9PSEU</name>
<proteinExistence type="inferred from homology"/>
<keyword evidence="4" id="KW-0732">Signal</keyword>
<evidence type="ECO:0000313" key="7">
    <source>
        <dbReference type="Proteomes" id="UP001385809"/>
    </source>
</evidence>
<keyword evidence="3" id="KW-0479">Metal-binding</keyword>
<keyword evidence="2 5" id="KW-0813">Transport</keyword>
<gene>
    <name evidence="6" type="ORF">WCD74_16750</name>
</gene>
<evidence type="ECO:0000256" key="4">
    <source>
        <dbReference type="ARBA" id="ARBA00022729"/>
    </source>
</evidence>
<comment type="caution">
    <text evidence="6">The sequence shown here is derived from an EMBL/GenBank/DDBJ whole genome shotgun (WGS) entry which is preliminary data.</text>
</comment>
<organism evidence="6 7">
    <name type="scientific">Actinomycetospora aurantiaca</name>
    <dbReference type="NCBI Taxonomy" id="3129233"/>
    <lineage>
        <taxon>Bacteria</taxon>
        <taxon>Bacillati</taxon>
        <taxon>Actinomycetota</taxon>
        <taxon>Actinomycetes</taxon>
        <taxon>Pseudonocardiales</taxon>
        <taxon>Pseudonocardiaceae</taxon>
        <taxon>Actinomycetospora</taxon>
    </lineage>
</organism>
<reference evidence="6 7" key="1">
    <citation type="submission" date="2024-03" db="EMBL/GenBank/DDBJ databases">
        <title>Actinomycetospora sp. OC33-EN08, a novel actinomycete isolated from wild orchid (Aerides multiflora).</title>
        <authorList>
            <person name="Suriyachadkun C."/>
        </authorList>
    </citation>
    <scope>NUCLEOTIDE SEQUENCE [LARGE SCALE GENOMIC DNA]</scope>
    <source>
        <strain evidence="6 7">OC33-EN08</strain>
    </source>
</reference>
<dbReference type="PANTHER" id="PTHR42953">
    <property type="entry name" value="HIGH-AFFINITY ZINC UPTAKE SYSTEM PROTEIN ZNUA-RELATED"/>
    <property type="match status" value="1"/>
</dbReference>
<dbReference type="RefSeq" id="WP_337695994.1">
    <property type="nucleotide sequence ID" value="NZ_JBBEGN010000007.1"/>
</dbReference>
<dbReference type="InterPro" id="IPR006128">
    <property type="entry name" value="Lipoprotein_PsaA-like"/>
</dbReference>
<accession>A0ABU8MR63</accession>
<dbReference type="InterPro" id="IPR006127">
    <property type="entry name" value="ZnuA-like"/>
</dbReference>
<evidence type="ECO:0000256" key="1">
    <source>
        <dbReference type="ARBA" id="ARBA00004196"/>
    </source>
</evidence>
<dbReference type="EMBL" id="JBBEGN010000007">
    <property type="protein sequence ID" value="MEJ2869428.1"/>
    <property type="molecule type" value="Genomic_DNA"/>
</dbReference>
<dbReference type="PRINTS" id="PR00690">
    <property type="entry name" value="ADHESNFAMILY"/>
</dbReference>
<evidence type="ECO:0000256" key="2">
    <source>
        <dbReference type="ARBA" id="ARBA00022448"/>
    </source>
</evidence>
<dbReference type="Pfam" id="PF01297">
    <property type="entry name" value="ZnuA"/>
    <property type="match status" value="1"/>
</dbReference>
<evidence type="ECO:0000256" key="5">
    <source>
        <dbReference type="RuleBase" id="RU003512"/>
    </source>
</evidence>
<dbReference type="Gene3D" id="3.40.50.1980">
    <property type="entry name" value="Nitrogenase molybdenum iron protein domain"/>
    <property type="match status" value="1"/>
</dbReference>
<comment type="subcellular location">
    <subcellularLocation>
        <location evidence="1">Cell envelope</location>
    </subcellularLocation>
</comment>